<dbReference type="EMBL" id="GG672055">
    <property type="protein sequence ID" value="EER17547.1"/>
    <property type="molecule type" value="Genomic_DNA"/>
</dbReference>
<reference evidence="1 2" key="1">
    <citation type="submission" date="2008-07" db="EMBL/GenBank/DDBJ databases">
        <authorList>
            <person name="El-Sayed N."/>
            <person name="Caler E."/>
            <person name="Inman J."/>
            <person name="Amedeo P."/>
            <person name="Hass B."/>
            <person name="Wortman J."/>
        </authorList>
    </citation>
    <scope>NUCLEOTIDE SEQUENCE [LARGE SCALE GENOMIC DNA]</scope>
    <source>
        <strain evidence="2">ATCC 50983 / TXsc</strain>
    </source>
</reference>
<dbReference type="InParanoid" id="C5KDB4"/>
<dbReference type="AlphaFoldDB" id="C5KDB4"/>
<dbReference type="GeneID" id="9062885"/>
<name>C5KDB4_PERM5</name>
<dbReference type="Proteomes" id="UP000007800">
    <property type="component" value="Unassembled WGS sequence"/>
</dbReference>
<protein>
    <submittedName>
        <fullName evidence="1">Uncharacterized protein</fullName>
    </submittedName>
</protein>
<gene>
    <name evidence="1" type="ORF">Pmar_PMAR008109</name>
</gene>
<evidence type="ECO:0000313" key="2">
    <source>
        <dbReference type="Proteomes" id="UP000007800"/>
    </source>
</evidence>
<dbReference type="RefSeq" id="XP_002785751.1">
    <property type="nucleotide sequence ID" value="XM_002785705.1"/>
</dbReference>
<evidence type="ECO:0000313" key="1">
    <source>
        <dbReference type="EMBL" id="EER17547.1"/>
    </source>
</evidence>
<accession>C5KDB4</accession>
<keyword evidence="2" id="KW-1185">Reference proteome</keyword>
<organism evidence="2">
    <name type="scientific">Perkinsus marinus (strain ATCC 50983 / TXsc)</name>
    <dbReference type="NCBI Taxonomy" id="423536"/>
    <lineage>
        <taxon>Eukaryota</taxon>
        <taxon>Sar</taxon>
        <taxon>Alveolata</taxon>
        <taxon>Perkinsozoa</taxon>
        <taxon>Perkinsea</taxon>
        <taxon>Perkinsida</taxon>
        <taxon>Perkinsidae</taxon>
        <taxon>Perkinsus</taxon>
    </lineage>
</organism>
<dbReference type="InterPro" id="IPR007929">
    <property type="entry name" value="DUF723"/>
</dbReference>
<sequence>MSGLVGLLPLAGRRWVRSSDLTRLPPVKPEDAFNDWNKDFSITVKEAKRRYELHGVKIQGKYKRQKRKLVLRQVVKDMIAVHGNKYDYSLVDYHGLLTDVTIRCPVHGRFRMSPQLHVCERRGCPLCQFRLDKNRYRMQARLEGVSYDEIFNRGRALADPTSPYNVERVSRADARLLAEIIGLIPESKSFVLMGDGEDQDTARILVKMTLEASRLGKEHIVGLSVEDFETAQHIARSIRASCVQAGVNSDRAATVLPYEGAIRTAQAGDAFVIFATDLHGVLAVASSLLHRPCLPIVLCYPNELKLKERLMASPAMTTGEDYSEDDPTAYGRLAVLAQMGWTVESVVEPPLEQVTDPLPAEETPGEVATLPPGENAAVERETPTWLEMPKKQNKGVLLAARGWVKPADPEPFHYIFDTVLLLRPRLQEEGLGYEDLVLADAVLRMCFSDELSRSRPVAKYAGRLWPLADMKEVFTTIGKDLKALPADLEPMHWVRLIQALVESERRHEEGADQNEDEGSAT</sequence>
<dbReference type="OrthoDB" id="430722at2759"/>
<proteinExistence type="predicted"/>
<dbReference type="Pfam" id="PF05265">
    <property type="entry name" value="DUF723"/>
    <property type="match status" value="1"/>
</dbReference>